<dbReference type="EMBL" id="KB202408">
    <property type="protein sequence ID" value="ESO90436.1"/>
    <property type="molecule type" value="Genomic_DNA"/>
</dbReference>
<evidence type="ECO:0000313" key="10">
    <source>
        <dbReference type="EMBL" id="ESO90436.1"/>
    </source>
</evidence>
<dbReference type="GeneID" id="20246739"/>
<dbReference type="RefSeq" id="XP_009058763.1">
    <property type="nucleotide sequence ID" value="XM_009060515.1"/>
</dbReference>
<dbReference type="InterPro" id="IPR007512">
    <property type="entry name" value="Mic10"/>
</dbReference>
<evidence type="ECO:0000256" key="2">
    <source>
        <dbReference type="ARBA" id="ARBA00004434"/>
    </source>
</evidence>
<dbReference type="PANTHER" id="PTHR21304:SF0">
    <property type="entry name" value="MICOS COMPLEX SUBUNIT MIC10"/>
    <property type="match status" value="1"/>
</dbReference>
<proteinExistence type="inferred from homology"/>
<dbReference type="PANTHER" id="PTHR21304">
    <property type="entry name" value="MICOS COMPLEX SUBUNIT MIC10"/>
    <property type="match status" value="1"/>
</dbReference>
<sequence>MAEKVRSEDILGQKWDRCLSDTAIKSVSGLGLGIVFSVIFFKRRIWPVAFGTGIGFGMAYANCQHDFQSPFFIHGKNVPVTDKGS</sequence>
<keyword evidence="4" id="KW-0812">Transmembrane</keyword>
<accession>V4AAW6</accession>
<evidence type="ECO:0000256" key="5">
    <source>
        <dbReference type="ARBA" id="ARBA00022792"/>
    </source>
</evidence>
<keyword evidence="6" id="KW-1133">Transmembrane helix</keyword>
<dbReference type="Pfam" id="PF04418">
    <property type="entry name" value="DUF543"/>
    <property type="match status" value="1"/>
</dbReference>
<evidence type="ECO:0000256" key="6">
    <source>
        <dbReference type="ARBA" id="ARBA00022989"/>
    </source>
</evidence>
<comment type="subcellular location">
    <subcellularLocation>
        <location evidence="2 9">Mitochondrion inner membrane</location>
        <topology evidence="2 9">Single-pass membrane protein</topology>
    </subcellularLocation>
</comment>
<evidence type="ECO:0000256" key="3">
    <source>
        <dbReference type="ARBA" id="ARBA00006792"/>
    </source>
</evidence>
<keyword evidence="8" id="KW-0472">Membrane</keyword>
<protein>
    <recommendedName>
        <fullName evidence="9">MICOS complex subunit MIC10</fullName>
    </recommendedName>
</protein>
<keyword evidence="11" id="KW-1185">Reference proteome</keyword>
<dbReference type="HOGENOM" id="CLU_068905_2_1_1"/>
<comment type="subunit">
    <text evidence="9">Component of the mitochondrial contact site and cristae organizing system (MICOS) complex.</text>
</comment>
<dbReference type="AlphaFoldDB" id="V4AAW6"/>
<gene>
    <name evidence="10" type="ORF">LOTGIDRAFT_217865</name>
</gene>
<keyword evidence="7 9" id="KW-0496">Mitochondrion</keyword>
<dbReference type="KEGG" id="lgi:LOTGIDRAFT_217865"/>
<evidence type="ECO:0000256" key="1">
    <source>
        <dbReference type="ARBA" id="ARBA00002689"/>
    </source>
</evidence>
<reference evidence="10 11" key="1">
    <citation type="journal article" date="2013" name="Nature">
        <title>Insights into bilaterian evolution from three spiralian genomes.</title>
        <authorList>
            <person name="Simakov O."/>
            <person name="Marletaz F."/>
            <person name="Cho S.J."/>
            <person name="Edsinger-Gonzales E."/>
            <person name="Havlak P."/>
            <person name="Hellsten U."/>
            <person name="Kuo D.H."/>
            <person name="Larsson T."/>
            <person name="Lv J."/>
            <person name="Arendt D."/>
            <person name="Savage R."/>
            <person name="Osoegawa K."/>
            <person name="de Jong P."/>
            <person name="Grimwood J."/>
            <person name="Chapman J.A."/>
            <person name="Shapiro H."/>
            <person name="Aerts A."/>
            <person name="Otillar R.P."/>
            <person name="Terry A.Y."/>
            <person name="Boore J.L."/>
            <person name="Grigoriev I.V."/>
            <person name="Lindberg D.R."/>
            <person name="Seaver E.C."/>
            <person name="Weisblat D.A."/>
            <person name="Putnam N.H."/>
            <person name="Rokhsar D.S."/>
        </authorList>
    </citation>
    <scope>NUCLEOTIDE SEQUENCE [LARGE SCALE GENOMIC DNA]</scope>
</reference>
<comment type="function">
    <text evidence="1 9">Component of the MICOS complex, a large protein complex of the mitochondrial inner membrane that plays crucial roles in the maintenance of crista junctions, inner membrane architecture, and formation of contact sites to the outer membrane.</text>
</comment>
<evidence type="ECO:0000256" key="4">
    <source>
        <dbReference type="ARBA" id="ARBA00022692"/>
    </source>
</evidence>
<dbReference type="GO" id="GO:0061617">
    <property type="term" value="C:MICOS complex"/>
    <property type="evidence" value="ECO:0007669"/>
    <property type="project" value="UniProtKB-UniRule"/>
</dbReference>
<dbReference type="OrthoDB" id="1916310at2759"/>
<dbReference type="CTD" id="20246739"/>
<evidence type="ECO:0000313" key="11">
    <source>
        <dbReference type="Proteomes" id="UP000030746"/>
    </source>
</evidence>
<dbReference type="OMA" id="DEHGRKW"/>
<dbReference type="Proteomes" id="UP000030746">
    <property type="component" value="Unassembled WGS sequence"/>
</dbReference>
<organism evidence="10 11">
    <name type="scientific">Lottia gigantea</name>
    <name type="common">Giant owl limpet</name>
    <dbReference type="NCBI Taxonomy" id="225164"/>
    <lineage>
        <taxon>Eukaryota</taxon>
        <taxon>Metazoa</taxon>
        <taxon>Spiralia</taxon>
        <taxon>Lophotrochozoa</taxon>
        <taxon>Mollusca</taxon>
        <taxon>Gastropoda</taxon>
        <taxon>Patellogastropoda</taxon>
        <taxon>Lottioidea</taxon>
        <taxon>Lottiidae</taxon>
        <taxon>Lottia</taxon>
    </lineage>
</organism>
<name>V4AAW6_LOTGI</name>
<keyword evidence="5 9" id="KW-0999">Mitochondrion inner membrane</keyword>
<evidence type="ECO:0000256" key="8">
    <source>
        <dbReference type="ARBA" id="ARBA00023136"/>
    </source>
</evidence>
<dbReference type="STRING" id="225164.V4AAW6"/>
<evidence type="ECO:0000256" key="7">
    <source>
        <dbReference type="ARBA" id="ARBA00023128"/>
    </source>
</evidence>
<evidence type="ECO:0000256" key="9">
    <source>
        <dbReference type="RuleBase" id="RU363011"/>
    </source>
</evidence>
<comment type="similarity">
    <text evidence="3 9">Belongs to the MICOS complex subunit Mic10 family.</text>
</comment>